<accession>A0A9J6H3V3</accession>
<gene>
    <name evidence="1" type="ORF">HPB48_020428</name>
</gene>
<dbReference type="OMA" id="SSHNAFM"/>
<dbReference type="OrthoDB" id="6506608at2759"/>
<dbReference type="Proteomes" id="UP000821853">
    <property type="component" value="Chromosome 9"/>
</dbReference>
<proteinExistence type="predicted"/>
<dbReference type="VEuPathDB" id="VectorBase:HLOH_047466"/>
<evidence type="ECO:0000313" key="1">
    <source>
        <dbReference type="EMBL" id="KAH9382421.1"/>
    </source>
</evidence>
<dbReference type="AlphaFoldDB" id="A0A9J6H3V3"/>
<sequence length="111" mass="13025">MMIERQDVLIWRQRDLRQIAEYRKQHRKVFYTDETWVDAGHTVTKAWRDETVKTPEDAFQRGLTTGLKQPSGREARLIVTHVDNEDGCLSVFKGTKSGDYHEEMDGEHFEA</sequence>
<dbReference type="EMBL" id="JABSTR010000011">
    <property type="protein sequence ID" value="KAH9382421.1"/>
    <property type="molecule type" value="Genomic_DNA"/>
</dbReference>
<protein>
    <submittedName>
        <fullName evidence="1">Uncharacterized protein</fullName>
    </submittedName>
</protein>
<organism evidence="1 2">
    <name type="scientific">Haemaphysalis longicornis</name>
    <name type="common">Bush tick</name>
    <dbReference type="NCBI Taxonomy" id="44386"/>
    <lineage>
        <taxon>Eukaryota</taxon>
        <taxon>Metazoa</taxon>
        <taxon>Ecdysozoa</taxon>
        <taxon>Arthropoda</taxon>
        <taxon>Chelicerata</taxon>
        <taxon>Arachnida</taxon>
        <taxon>Acari</taxon>
        <taxon>Parasitiformes</taxon>
        <taxon>Ixodida</taxon>
        <taxon>Ixodoidea</taxon>
        <taxon>Ixodidae</taxon>
        <taxon>Haemaphysalinae</taxon>
        <taxon>Haemaphysalis</taxon>
    </lineage>
</organism>
<comment type="caution">
    <text evidence="1">The sequence shown here is derived from an EMBL/GenBank/DDBJ whole genome shotgun (WGS) entry which is preliminary data.</text>
</comment>
<name>A0A9J6H3V3_HAELO</name>
<dbReference type="PANTHER" id="PTHR33939:SF1">
    <property type="entry name" value="DUF4371 DOMAIN-CONTAINING PROTEIN"/>
    <property type="match status" value="1"/>
</dbReference>
<keyword evidence="2" id="KW-1185">Reference proteome</keyword>
<evidence type="ECO:0000313" key="2">
    <source>
        <dbReference type="Proteomes" id="UP000821853"/>
    </source>
</evidence>
<reference evidence="1 2" key="1">
    <citation type="journal article" date="2020" name="Cell">
        <title>Large-Scale Comparative Analyses of Tick Genomes Elucidate Their Genetic Diversity and Vector Capacities.</title>
        <authorList>
            <consortium name="Tick Genome and Microbiome Consortium (TIGMIC)"/>
            <person name="Jia N."/>
            <person name="Wang J."/>
            <person name="Shi W."/>
            <person name="Du L."/>
            <person name="Sun Y."/>
            <person name="Zhan W."/>
            <person name="Jiang J.F."/>
            <person name="Wang Q."/>
            <person name="Zhang B."/>
            <person name="Ji P."/>
            <person name="Bell-Sakyi L."/>
            <person name="Cui X.M."/>
            <person name="Yuan T.T."/>
            <person name="Jiang B.G."/>
            <person name="Yang W.F."/>
            <person name="Lam T.T."/>
            <person name="Chang Q.C."/>
            <person name="Ding S.J."/>
            <person name="Wang X.J."/>
            <person name="Zhu J.G."/>
            <person name="Ruan X.D."/>
            <person name="Zhao L."/>
            <person name="Wei J.T."/>
            <person name="Ye R.Z."/>
            <person name="Que T.C."/>
            <person name="Du C.H."/>
            <person name="Zhou Y.H."/>
            <person name="Cheng J.X."/>
            <person name="Dai P.F."/>
            <person name="Guo W.B."/>
            <person name="Han X.H."/>
            <person name="Huang E.J."/>
            <person name="Li L.F."/>
            <person name="Wei W."/>
            <person name="Gao Y.C."/>
            <person name="Liu J.Z."/>
            <person name="Shao H.Z."/>
            <person name="Wang X."/>
            <person name="Wang C.C."/>
            <person name="Yang T.C."/>
            <person name="Huo Q.B."/>
            <person name="Li W."/>
            <person name="Chen H.Y."/>
            <person name="Chen S.E."/>
            <person name="Zhou L.G."/>
            <person name="Ni X.B."/>
            <person name="Tian J.H."/>
            <person name="Sheng Y."/>
            <person name="Liu T."/>
            <person name="Pan Y.S."/>
            <person name="Xia L.Y."/>
            <person name="Li J."/>
            <person name="Zhao F."/>
            <person name="Cao W.C."/>
        </authorList>
    </citation>
    <scope>NUCLEOTIDE SEQUENCE [LARGE SCALE GENOMIC DNA]</scope>
    <source>
        <strain evidence="1">HaeL-2018</strain>
    </source>
</reference>
<dbReference type="PANTHER" id="PTHR33939">
    <property type="entry name" value="PROTEIN CBG22215"/>
    <property type="match status" value="1"/>
</dbReference>